<keyword evidence="3" id="KW-1185">Reference proteome</keyword>
<accession>A0A3A9WD19</accession>
<evidence type="ECO:0000313" key="1">
    <source>
        <dbReference type="EMBL" id="RKN10978.1"/>
    </source>
</evidence>
<sequence length="102" mass="11400">MTYGGIYHFRDSELGAIESTTRGQLEACREIWGDVQRELLRLVDEGKVDASVGEILRQRDETFRTESSRFDEGVEGQNTAVQQVRQHGAEGGEAMRRAAAGR</sequence>
<organism evidence="1 4">
    <name type="scientific">Streptomyces radicis</name>
    <dbReference type="NCBI Taxonomy" id="1750517"/>
    <lineage>
        <taxon>Bacteria</taxon>
        <taxon>Bacillati</taxon>
        <taxon>Actinomycetota</taxon>
        <taxon>Actinomycetes</taxon>
        <taxon>Kitasatosporales</taxon>
        <taxon>Streptomycetaceae</taxon>
        <taxon>Streptomyces</taxon>
    </lineage>
</organism>
<dbReference type="EMBL" id="RBDY01000004">
    <property type="protein sequence ID" value="RKN25241.1"/>
    <property type="molecule type" value="Genomic_DNA"/>
</dbReference>
<evidence type="ECO:0000313" key="2">
    <source>
        <dbReference type="EMBL" id="RKN25241.1"/>
    </source>
</evidence>
<proteinExistence type="predicted"/>
<dbReference type="AlphaFoldDB" id="A0A3A9WD19"/>
<comment type="caution">
    <text evidence="1">The sequence shown here is derived from an EMBL/GenBank/DDBJ whole genome shotgun (WGS) entry which is preliminary data.</text>
</comment>
<evidence type="ECO:0000313" key="3">
    <source>
        <dbReference type="Proteomes" id="UP000268652"/>
    </source>
</evidence>
<name>A0A3A9WD19_9ACTN</name>
<dbReference type="EMBL" id="RBDX01000004">
    <property type="protein sequence ID" value="RKN10978.1"/>
    <property type="molecule type" value="Genomic_DNA"/>
</dbReference>
<evidence type="ECO:0000313" key="4">
    <source>
        <dbReference type="Proteomes" id="UP000275024"/>
    </source>
</evidence>
<dbReference type="OrthoDB" id="4255209at2"/>
<dbReference type="Proteomes" id="UP000268652">
    <property type="component" value="Unassembled WGS sequence"/>
</dbReference>
<dbReference type="RefSeq" id="WP_120696248.1">
    <property type="nucleotide sequence ID" value="NZ_RBDX01000004.1"/>
</dbReference>
<dbReference type="Proteomes" id="UP000275024">
    <property type="component" value="Unassembled WGS sequence"/>
</dbReference>
<reference evidence="3 4" key="1">
    <citation type="submission" date="2018-09" db="EMBL/GenBank/DDBJ databases">
        <title>Streptomyces sp. nov. DS1-2, an endophytic actinomycete isolated from roots of Dendrobium scabrilingue.</title>
        <authorList>
            <person name="Kuncharoen N."/>
            <person name="Kudo T."/>
            <person name="Ohkuma M."/>
            <person name="Yuki M."/>
            <person name="Tanasupawat S."/>
        </authorList>
    </citation>
    <scope>NUCLEOTIDE SEQUENCE [LARGE SCALE GENOMIC DNA]</scope>
    <source>
        <strain evidence="1 4">AZ1-7</strain>
        <strain evidence="2 3">DS1-2</strain>
    </source>
</reference>
<protein>
    <submittedName>
        <fullName evidence="1">Uncharacterized protein</fullName>
    </submittedName>
</protein>
<gene>
    <name evidence="2" type="ORF">D7318_08400</name>
    <name evidence="1" type="ORF">D7319_07545</name>
</gene>